<evidence type="ECO:0000256" key="8">
    <source>
        <dbReference type="ARBA" id="ARBA00061030"/>
    </source>
</evidence>
<dbReference type="AlphaFoldDB" id="A0A0V0QJ43"/>
<dbReference type="GO" id="GO:0005524">
    <property type="term" value="F:ATP binding"/>
    <property type="evidence" value="ECO:0007669"/>
    <property type="project" value="UniProtKB-UniRule"/>
</dbReference>
<dbReference type="InterPro" id="IPR036961">
    <property type="entry name" value="Kinesin_motor_dom_sf"/>
</dbReference>
<evidence type="ECO:0000313" key="13">
    <source>
        <dbReference type="EMBL" id="KRX02258.1"/>
    </source>
</evidence>
<dbReference type="GO" id="GO:0008017">
    <property type="term" value="F:microtubule binding"/>
    <property type="evidence" value="ECO:0007669"/>
    <property type="project" value="InterPro"/>
</dbReference>
<gene>
    <name evidence="13" type="ORF">PPERSA_04880</name>
</gene>
<feature type="compositionally biased region" description="Basic and acidic residues" evidence="11">
    <location>
        <begin position="109"/>
        <end position="124"/>
    </location>
</feature>
<keyword evidence="5 9" id="KW-0067">ATP-binding</keyword>
<comment type="similarity">
    <text evidence="8">Belongs to the TRAFAC class myosin-kinesin ATPase superfamily. Kinesin family. KIN-13 subfamily.</text>
</comment>
<dbReference type="PRINTS" id="PR00380">
    <property type="entry name" value="KINESINHEAVY"/>
</dbReference>
<dbReference type="PANTHER" id="PTHR47971">
    <property type="entry name" value="KINESIN-RELATED PROTEIN 6"/>
    <property type="match status" value="1"/>
</dbReference>
<name>A0A0V0QJ43_PSEPJ</name>
<dbReference type="Proteomes" id="UP000054937">
    <property type="component" value="Unassembled WGS sequence"/>
</dbReference>
<dbReference type="InterPro" id="IPR027417">
    <property type="entry name" value="P-loop_NTPase"/>
</dbReference>
<keyword evidence="13" id="KW-0378">Hydrolase</keyword>
<evidence type="ECO:0000256" key="7">
    <source>
        <dbReference type="ARBA" id="ARBA00023212"/>
    </source>
</evidence>
<proteinExistence type="inferred from homology"/>
<dbReference type="InterPro" id="IPR019821">
    <property type="entry name" value="Kinesin_motor_CS"/>
</dbReference>
<keyword evidence="14" id="KW-1185">Reference proteome</keyword>
<dbReference type="GO" id="GO:0016787">
    <property type="term" value="F:hydrolase activity"/>
    <property type="evidence" value="ECO:0007669"/>
    <property type="project" value="UniProtKB-KW"/>
</dbReference>
<keyword evidence="3 10" id="KW-0493">Microtubule</keyword>
<comment type="caution">
    <text evidence="13">The sequence shown here is derived from an EMBL/GenBank/DDBJ whole genome shotgun (WGS) entry which is preliminary data.</text>
</comment>
<feature type="region of interest" description="Disordered" evidence="11">
    <location>
        <begin position="101"/>
        <end position="124"/>
    </location>
</feature>
<evidence type="ECO:0000313" key="14">
    <source>
        <dbReference type="Proteomes" id="UP000054937"/>
    </source>
</evidence>
<evidence type="ECO:0000256" key="4">
    <source>
        <dbReference type="ARBA" id="ARBA00022741"/>
    </source>
</evidence>
<dbReference type="GO" id="GO:0003777">
    <property type="term" value="F:microtubule motor activity"/>
    <property type="evidence" value="ECO:0007669"/>
    <property type="project" value="InterPro"/>
</dbReference>
<evidence type="ECO:0000256" key="10">
    <source>
        <dbReference type="RuleBase" id="RU000394"/>
    </source>
</evidence>
<evidence type="ECO:0000256" key="1">
    <source>
        <dbReference type="ARBA" id="ARBA00004245"/>
    </source>
</evidence>
<dbReference type="EMBL" id="LDAU01000156">
    <property type="protein sequence ID" value="KRX02258.1"/>
    <property type="molecule type" value="Genomic_DNA"/>
</dbReference>
<dbReference type="GO" id="GO:0007019">
    <property type="term" value="P:microtubule depolymerization"/>
    <property type="evidence" value="ECO:0007669"/>
    <property type="project" value="TreeGrafter"/>
</dbReference>
<feature type="compositionally biased region" description="Polar residues" evidence="11">
    <location>
        <begin position="29"/>
        <end position="42"/>
    </location>
</feature>
<dbReference type="InParanoid" id="A0A0V0QJ43"/>
<dbReference type="PROSITE" id="PS50067">
    <property type="entry name" value="KINESIN_MOTOR_2"/>
    <property type="match status" value="1"/>
</dbReference>
<dbReference type="OrthoDB" id="3176171at2759"/>
<evidence type="ECO:0000259" key="12">
    <source>
        <dbReference type="PROSITE" id="PS50067"/>
    </source>
</evidence>
<dbReference type="Pfam" id="PF00225">
    <property type="entry name" value="Kinesin"/>
    <property type="match status" value="1"/>
</dbReference>
<organism evidence="13 14">
    <name type="scientific">Pseudocohnilembus persalinus</name>
    <name type="common">Ciliate</name>
    <dbReference type="NCBI Taxonomy" id="266149"/>
    <lineage>
        <taxon>Eukaryota</taxon>
        <taxon>Sar</taxon>
        <taxon>Alveolata</taxon>
        <taxon>Ciliophora</taxon>
        <taxon>Intramacronucleata</taxon>
        <taxon>Oligohymenophorea</taxon>
        <taxon>Scuticociliatia</taxon>
        <taxon>Philasterida</taxon>
        <taxon>Pseudocohnilembidae</taxon>
        <taxon>Pseudocohnilembus</taxon>
    </lineage>
</organism>
<dbReference type="SMART" id="SM00129">
    <property type="entry name" value="KISc"/>
    <property type="match status" value="1"/>
</dbReference>
<dbReference type="GO" id="GO:0005874">
    <property type="term" value="C:microtubule"/>
    <property type="evidence" value="ECO:0007669"/>
    <property type="project" value="UniProtKB-KW"/>
</dbReference>
<keyword evidence="2" id="KW-0963">Cytoplasm</keyword>
<evidence type="ECO:0000256" key="2">
    <source>
        <dbReference type="ARBA" id="ARBA00022490"/>
    </source>
</evidence>
<feature type="domain" description="Kinesin motor" evidence="12">
    <location>
        <begin position="199"/>
        <end position="516"/>
    </location>
</feature>
<evidence type="ECO:0000256" key="11">
    <source>
        <dbReference type="SAM" id="MobiDB-lite"/>
    </source>
</evidence>
<accession>A0A0V0QJ43</accession>
<dbReference type="Gene3D" id="3.40.850.10">
    <property type="entry name" value="Kinesin motor domain"/>
    <property type="match status" value="1"/>
</dbReference>
<keyword evidence="7" id="KW-0206">Cytoskeleton</keyword>
<feature type="binding site" evidence="9">
    <location>
        <begin position="289"/>
        <end position="296"/>
    </location>
    <ligand>
        <name>ATP</name>
        <dbReference type="ChEBI" id="CHEBI:30616"/>
    </ligand>
</feature>
<dbReference type="InterPro" id="IPR027640">
    <property type="entry name" value="Kinesin-like_fam"/>
</dbReference>
<evidence type="ECO:0000256" key="3">
    <source>
        <dbReference type="ARBA" id="ARBA00022701"/>
    </source>
</evidence>
<keyword evidence="4 9" id="KW-0547">Nucleotide-binding</keyword>
<evidence type="ECO:0000256" key="9">
    <source>
        <dbReference type="PROSITE-ProRule" id="PRU00283"/>
    </source>
</evidence>
<reference evidence="13 14" key="1">
    <citation type="journal article" date="2015" name="Sci. Rep.">
        <title>Genome of the facultative scuticociliatosis pathogen Pseudocohnilembus persalinus provides insight into its virulence through horizontal gene transfer.</title>
        <authorList>
            <person name="Xiong J."/>
            <person name="Wang G."/>
            <person name="Cheng J."/>
            <person name="Tian M."/>
            <person name="Pan X."/>
            <person name="Warren A."/>
            <person name="Jiang C."/>
            <person name="Yuan D."/>
            <person name="Miao W."/>
        </authorList>
    </citation>
    <scope>NUCLEOTIDE SEQUENCE [LARGE SCALE GENOMIC DNA]</scope>
    <source>
        <strain evidence="13">36N120E</strain>
    </source>
</reference>
<dbReference type="GO" id="GO:0007018">
    <property type="term" value="P:microtubule-based movement"/>
    <property type="evidence" value="ECO:0007669"/>
    <property type="project" value="InterPro"/>
</dbReference>
<evidence type="ECO:0000256" key="6">
    <source>
        <dbReference type="ARBA" id="ARBA00023175"/>
    </source>
</evidence>
<evidence type="ECO:0000256" key="5">
    <source>
        <dbReference type="ARBA" id="ARBA00022840"/>
    </source>
</evidence>
<dbReference type="PROSITE" id="PS00411">
    <property type="entry name" value="KINESIN_MOTOR_1"/>
    <property type="match status" value="1"/>
</dbReference>
<dbReference type="InterPro" id="IPR001752">
    <property type="entry name" value="Kinesin_motor_dom"/>
</dbReference>
<comment type="subcellular location">
    <subcellularLocation>
        <location evidence="1">Cytoplasm</location>
        <location evidence="1">Cytoskeleton</location>
    </subcellularLocation>
</comment>
<feature type="region of interest" description="Disordered" evidence="11">
    <location>
        <begin position="1"/>
        <end position="50"/>
    </location>
</feature>
<dbReference type="PANTHER" id="PTHR47971:SF8">
    <property type="entry name" value="KINESIN-LIKE PROTEIN"/>
    <property type="match status" value="1"/>
</dbReference>
<dbReference type="FunFam" id="3.40.850.10:FF:000012">
    <property type="entry name" value="Kinesin-like protein"/>
    <property type="match status" value="1"/>
</dbReference>
<protein>
    <recommendedName>
        <fullName evidence="10">Kinesin-like protein</fullName>
    </recommendedName>
</protein>
<sequence>MKKSQNSGKPGIPINHNNIAPSIKGFTQEKLSQPKIYTQNSTQDNNQKQVYQQQIQNLTQVKPDLQSLQANESDIQSLQQSQGSQLIYNQNQEYNYQNYSQQNQSLSTKPDETPRNGEQEEKNQKILPKSKVVKNIESMKQKREERRQLMNNLKSDKAKKCAVNQAQGKNGDIDFLQMIQQQRFPSEQITPHVPSSSYKLCVLVRKRPIFEKEEEKGEIDAISCSNPMIRVHAPKFKVDGITKYVENFDFTFDNTFGEKQDTESVYQYSLKPILNMLQNQGIVTCFAYGQTGSGKTFTMKGLQERCVNDLYYLAQQTNPNVEFYLSFFEIYGQQCCDLLNDRNKIAIQEDQNNNIQLRGLVEQKAVSPEEMFTIIEFGNNIRTTHSTTSNDESSRSHAVCQIILKEQGNVMGKLILVDLAGSERAQDCQNNEKQRRQEGAFINSSLLALKECIRALDKGAQHVPFRGSKLTLILRDSFQSKQYNSKVIMIACVSPGSSSSEHSINTLRYADRLKDNRTPIQKQSHVINQEQLYTKKSQQKTLDQLSHKFQPEQFGKNKENQIVNTGQKKNVFPIEADLQQENEYINPENNKFEVDFTQFGSFLNLFVQIEAYLDPKNIEFQQECAPNQEIAGVFFQNKKLFYENAKKKALNLAFNDQNIEIISQLQTLVMMQKHKLGKYLKRADYIQDLI</sequence>
<keyword evidence="6 9" id="KW-0505">Motor protein</keyword>
<dbReference type="SUPFAM" id="SSF52540">
    <property type="entry name" value="P-loop containing nucleoside triphosphate hydrolases"/>
    <property type="match status" value="1"/>
</dbReference>